<evidence type="ECO:0000259" key="1">
    <source>
        <dbReference type="PROSITE" id="PS51186"/>
    </source>
</evidence>
<comment type="caution">
    <text evidence="2">The sequence shown here is derived from an EMBL/GenBank/DDBJ whole genome shotgun (WGS) entry which is preliminary data.</text>
</comment>
<dbReference type="RefSeq" id="WP_184810578.1">
    <property type="nucleotide sequence ID" value="NZ_JACHJQ010000003.1"/>
</dbReference>
<evidence type="ECO:0000313" key="2">
    <source>
        <dbReference type="EMBL" id="MBB4906354.1"/>
    </source>
</evidence>
<dbReference type="InterPro" id="IPR016181">
    <property type="entry name" value="Acyl_CoA_acyltransferase"/>
</dbReference>
<dbReference type="Pfam" id="PF00583">
    <property type="entry name" value="Acetyltransf_1"/>
    <property type="match status" value="1"/>
</dbReference>
<gene>
    <name evidence="2" type="ORF">FHR82_002574</name>
</gene>
<dbReference type="CDD" id="cd04301">
    <property type="entry name" value="NAT_SF"/>
    <property type="match status" value="1"/>
</dbReference>
<keyword evidence="2" id="KW-0808">Transferase</keyword>
<organism evidence="2 3">
    <name type="scientific">Actinophytocola algeriensis</name>
    <dbReference type="NCBI Taxonomy" id="1768010"/>
    <lineage>
        <taxon>Bacteria</taxon>
        <taxon>Bacillati</taxon>
        <taxon>Actinomycetota</taxon>
        <taxon>Actinomycetes</taxon>
        <taxon>Pseudonocardiales</taxon>
        <taxon>Pseudonocardiaceae</taxon>
    </lineage>
</organism>
<proteinExistence type="predicted"/>
<keyword evidence="3" id="KW-1185">Reference proteome</keyword>
<reference evidence="2 3" key="1">
    <citation type="submission" date="2020-08" db="EMBL/GenBank/DDBJ databases">
        <title>Genomic Encyclopedia of Type Strains, Phase III (KMG-III): the genomes of soil and plant-associated and newly described type strains.</title>
        <authorList>
            <person name="Whitman W."/>
        </authorList>
    </citation>
    <scope>NUCLEOTIDE SEQUENCE [LARGE SCALE GENOMIC DNA]</scope>
    <source>
        <strain evidence="2 3">CECT 8960</strain>
    </source>
</reference>
<accession>A0A7W7Q3N9</accession>
<dbReference type="Proteomes" id="UP000520767">
    <property type="component" value="Unassembled WGS sequence"/>
</dbReference>
<sequence length="179" mass="19495">MSTVTVRRATAASADVVADMWVRAAAALARAGLDQWQYPVKLHNIHAAIAAGTCWLASDSFGAIVGTITLDQDADPEMWPPEDRPADAFYLHRMITEPAAKGVELGSALIDWSARRAVEAGRKWIRLDAWRSNPGLWKYYADRGFELVRVVPHPSGSGACFQRDATIQLGHGPTVRTAA</sequence>
<dbReference type="EMBL" id="JACHJQ010000003">
    <property type="protein sequence ID" value="MBB4906354.1"/>
    <property type="molecule type" value="Genomic_DNA"/>
</dbReference>
<name>A0A7W7Q3N9_9PSEU</name>
<dbReference type="GO" id="GO:0016747">
    <property type="term" value="F:acyltransferase activity, transferring groups other than amino-acyl groups"/>
    <property type="evidence" value="ECO:0007669"/>
    <property type="project" value="InterPro"/>
</dbReference>
<feature type="domain" description="N-acetyltransferase" evidence="1">
    <location>
        <begin position="4"/>
        <end position="166"/>
    </location>
</feature>
<dbReference type="SUPFAM" id="SSF55729">
    <property type="entry name" value="Acyl-CoA N-acyltransferases (Nat)"/>
    <property type="match status" value="1"/>
</dbReference>
<dbReference type="PROSITE" id="PS51186">
    <property type="entry name" value="GNAT"/>
    <property type="match status" value="1"/>
</dbReference>
<dbReference type="Gene3D" id="3.40.630.30">
    <property type="match status" value="1"/>
</dbReference>
<evidence type="ECO:0000313" key="3">
    <source>
        <dbReference type="Proteomes" id="UP000520767"/>
    </source>
</evidence>
<dbReference type="InterPro" id="IPR000182">
    <property type="entry name" value="GNAT_dom"/>
</dbReference>
<protein>
    <submittedName>
        <fullName evidence="2">GNAT superfamily N-acetyltransferase</fullName>
    </submittedName>
</protein>
<dbReference type="AlphaFoldDB" id="A0A7W7Q3N9"/>